<organism evidence="4 5">
    <name type="scientific">Caballeronia catudaia</name>
    <dbReference type="NCBI Taxonomy" id="1777136"/>
    <lineage>
        <taxon>Bacteria</taxon>
        <taxon>Pseudomonadati</taxon>
        <taxon>Pseudomonadota</taxon>
        <taxon>Betaproteobacteria</taxon>
        <taxon>Burkholderiales</taxon>
        <taxon>Burkholderiaceae</taxon>
        <taxon>Caballeronia</taxon>
    </lineage>
</organism>
<evidence type="ECO:0000256" key="2">
    <source>
        <dbReference type="ARBA" id="ARBA00023235"/>
    </source>
</evidence>
<dbReference type="Gene3D" id="3.30.429.10">
    <property type="entry name" value="Macrophage Migration Inhibitory Factor"/>
    <property type="match status" value="1"/>
</dbReference>
<dbReference type="AlphaFoldDB" id="A0A157ZJW9"/>
<evidence type="ECO:0000313" key="5">
    <source>
        <dbReference type="Proteomes" id="UP000054870"/>
    </source>
</evidence>
<dbReference type="PANTHER" id="PTHR35530">
    <property type="entry name" value="TAUTOMERASE-RELATED"/>
    <property type="match status" value="1"/>
</dbReference>
<comment type="similarity">
    <text evidence="1">Belongs to the 4-oxalocrotonate tautomerase family.</text>
</comment>
<accession>A0A157ZJW9</accession>
<evidence type="ECO:0000259" key="3">
    <source>
        <dbReference type="Pfam" id="PF01361"/>
    </source>
</evidence>
<dbReference type="SUPFAM" id="SSF55331">
    <property type="entry name" value="Tautomerase/MIF"/>
    <property type="match status" value="1"/>
</dbReference>
<evidence type="ECO:0000313" key="4">
    <source>
        <dbReference type="EMBL" id="SAK45834.1"/>
    </source>
</evidence>
<dbReference type="Pfam" id="PF01361">
    <property type="entry name" value="Tautomerase"/>
    <property type="match status" value="1"/>
</dbReference>
<feature type="domain" description="4-oxalocrotonate tautomerase-like" evidence="3">
    <location>
        <begin position="2"/>
        <end position="66"/>
    </location>
</feature>
<evidence type="ECO:0000256" key="1">
    <source>
        <dbReference type="ARBA" id="ARBA00006723"/>
    </source>
</evidence>
<dbReference type="Proteomes" id="UP000054870">
    <property type="component" value="Unassembled WGS sequence"/>
</dbReference>
<keyword evidence="5" id="KW-1185">Reference proteome</keyword>
<gene>
    <name evidence="4" type="ORF">AWB75_00850</name>
</gene>
<protein>
    <submittedName>
        <fullName evidence="4">Tautomerase</fullName>
        <ecNumber evidence="4">5.3.2.-</ecNumber>
    </submittedName>
</protein>
<keyword evidence="2 4" id="KW-0413">Isomerase</keyword>
<reference evidence="4" key="1">
    <citation type="submission" date="2016-01" db="EMBL/GenBank/DDBJ databases">
        <authorList>
            <person name="Peeters C."/>
        </authorList>
    </citation>
    <scope>NUCLEOTIDE SEQUENCE [LARGE SCALE GENOMIC DNA]</scope>
    <source>
        <strain evidence="4">LMG 29318</strain>
    </source>
</reference>
<dbReference type="EMBL" id="FCOF02000003">
    <property type="protein sequence ID" value="SAK45834.1"/>
    <property type="molecule type" value="Genomic_DNA"/>
</dbReference>
<dbReference type="InterPro" id="IPR004370">
    <property type="entry name" value="4-OT-like_dom"/>
</dbReference>
<dbReference type="RefSeq" id="WP_061122843.1">
    <property type="nucleotide sequence ID" value="NZ_FCOF02000003.1"/>
</dbReference>
<dbReference type="PANTHER" id="PTHR35530:SF1">
    <property type="entry name" value="2-HYDROXYMUCONATE TAUTOMERASE"/>
    <property type="match status" value="1"/>
</dbReference>
<comment type="caution">
    <text evidence="4">The sequence shown here is derived from an EMBL/GenBank/DDBJ whole genome shotgun (WGS) entry which is preliminary data.</text>
</comment>
<name>A0A157ZJW9_9BURK</name>
<dbReference type="InterPro" id="IPR014347">
    <property type="entry name" value="Tautomerase/MIF_sf"/>
</dbReference>
<dbReference type="EC" id="5.3.2.-" evidence="4"/>
<proteinExistence type="inferred from homology"/>
<dbReference type="GO" id="GO:0016853">
    <property type="term" value="F:isomerase activity"/>
    <property type="evidence" value="ECO:0007669"/>
    <property type="project" value="UniProtKB-KW"/>
</dbReference>
<sequence>MPIVTIQVTREGNKPGTNAVTADEKAQLIKGVSELLRDVLNKPLESTFVVIQEVELENWGWGGLPVPAYRRQKQAKES</sequence>
<dbReference type="OrthoDB" id="9799841at2"/>